<sequence length="663" mass="73041">MPTGRYGHRDRRIPATIGAAVTEVLAPAVDRTRLRAAVEAGNIPTLLMVLLHLTGDRRWLEPPYAPDRNRGLGANDSGGLPDERRREVLDAVTDAVAAWYGGAPAAVPDPSTALLTEMFGVAMGEPVPEEYGRLAATELGAPVPRPRPRPEAGSGPSVLIVGAGVSGLTLAVALREAGVQHVVVERNTDVGGTWLTNSYPGCGVDTPSHLYSLSFFPRAWSGHFGKRDELAGYLADLADHFGLREDIRFGTEALDARYDEAAQRWTVQVRDRDGVECELGADVLVTAAGLFGIPAVPDLPGLDGFRGTVVHSTRWPADLDVTGRRVAVVGTGASAMQTVPAIVDRTASLTVFQRSPQWAAPAEGYFDPIDDDARWLFENVPLYRTWYRLRLAWTWNDRVHPSLQVDPAWEHPDRSLNAVNDGHREYFTRYIRSELAGRPDLQAKAVPTYPPYGKRMLLDNGWYRALTRPHVELVTEPVTGFTADAVRDATGILYRADVVVLCTGFQVNRFVAPLQVRGRGGADLHEVWGDDDATAYLGMTVPRFPNLFLMYGPNVNPGAGGSYMFIAECQARYIGDALRRMREHGLGAIECRPEVHDDYVAKVDAAHDRMVWSHPGMSTYYRNSAGRVVTNTPWRVIDYWDMTRTADLADFHVEPARDTEENR</sequence>
<dbReference type="EMBL" id="JADQDF010000001">
    <property type="protein sequence ID" value="MBW0126329.1"/>
    <property type="molecule type" value="Genomic_DNA"/>
</dbReference>
<feature type="region of interest" description="Disordered" evidence="1">
    <location>
        <begin position="62"/>
        <end position="82"/>
    </location>
</feature>
<evidence type="ECO:0000256" key="1">
    <source>
        <dbReference type="SAM" id="MobiDB-lite"/>
    </source>
</evidence>
<reference evidence="2 3" key="1">
    <citation type="submission" date="2020-11" db="EMBL/GenBank/DDBJ databases">
        <title>Pseudonocardia abyssalis sp. nov. and Pseudonocardia oceani sp. nov., description and phylogenomic analysis of two novel actinomycetes isolated from the deep Southern Ocean.</title>
        <authorList>
            <person name="Parra J."/>
        </authorList>
    </citation>
    <scope>NUCLEOTIDE SEQUENCE [LARGE SCALE GENOMIC DNA]</scope>
    <source>
        <strain evidence="3">KRD185</strain>
    </source>
</reference>
<name>A0ABS6U334_9PSEU</name>
<organism evidence="2 3">
    <name type="scientific">Pseudonocardia oceani</name>
    <dbReference type="NCBI Taxonomy" id="2792013"/>
    <lineage>
        <taxon>Bacteria</taxon>
        <taxon>Bacillati</taxon>
        <taxon>Actinomycetota</taxon>
        <taxon>Actinomycetes</taxon>
        <taxon>Pseudonocardiales</taxon>
        <taxon>Pseudonocardiaceae</taxon>
        <taxon>Pseudonocardia</taxon>
    </lineage>
</organism>
<protein>
    <submittedName>
        <fullName evidence="2">NAD(P)/FAD-dependent oxidoreductase</fullName>
    </submittedName>
</protein>
<dbReference type="Pfam" id="PF13738">
    <property type="entry name" value="Pyr_redox_3"/>
    <property type="match status" value="1"/>
</dbReference>
<dbReference type="InterPro" id="IPR051209">
    <property type="entry name" value="FAD-bind_Monooxygenase_sf"/>
</dbReference>
<evidence type="ECO:0000313" key="3">
    <source>
        <dbReference type="Proteomes" id="UP000694300"/>
    </source>
</evidence>
<accession>A0ABS6U334</accession>
<dbReference type="PANTHER" id="PTHR42877:SF4">
    <property type="entry name" value="FAD_NAD(P)-BINDING DOMAIN-CONTAINING PROTEIN-RELATED"/>
    <property type="match status" value="1"/>
</dbReference>
<comment type="caution">
    <text evidence="2">The sequence shown here is derived from an EMBL/GenBank/DDBJ whole genome shotgun (WGS) entry which is preliminary data.</text>
</comment>
<keyword evidence="3" id="KW-1185">Reference proteome</keyword>
<gene>
    <name evidence="2" type="ORF">I4I82_01285</name>
</gene>
<proteinExistence type="predicted"/>
<evidence type="ECO:0000313" key="2">
    <source>
        <dbReference type="EMBL" id="MBW0126329.1"/>
    </source>
</evidence>
<dbReference type="Proteomes" id="UP000694300">
    <property type="component" value="Unassembled WGS sequence"/>
</dbReference>
<dbReference type="PANTHER" id="PTHR42877">
    <property type="entry name" value="L-ORNITHINE N(5)-MONOOXYGENASE-RELATED"/>
    <property type="match status" value="1"/>
</dbReference>